<reference evidence="1 2" key="1">
    <citation type="journal article" date="2012" name="PLoS ONE">
        <title>Evolution of Burkholderia pseudomallei in recurrent melioidosis.</title>
        <authorList>
            <person name="Hayden H.S."/>
            <person name="Lim R."/>
            <person name="Brittnacher M.J."/>
            <person name="Sims E.H."/>
            <person name="Ramage E.R."/>
            <person name="Fong C."/>
            <person name="Wu Z."/>
            <person name="Crist E."/>
            <person name="Chang J."/>
            <person name="Zhou Y."/>
            <person name="Radey M."/>
            <person name="Rohmer L."/>
            <person name="Haugen E."/>
            <person name="Gillett W."/>
            <person name="Wuthiekanun V."/>
            <person name="Peacock S.J."/>
            <person name="Kaul R."/>
            <person name="Miller S.I."/>
            <person name="Manoil C."/>
            <person name="Jacobs M.A."/>
        </authorList>
    </citation>
    <scope>NUCLEOTIDE SEQUENCE [LARGE SCALE GENOMIC DNA]</scope>
    <source>
        <strain evidence="1 2">1026b</strain>
    </source>
</reference>
<evidence type="ECO:0000313" key="1">
    <source>
        <dbReference type="EMBL" id="AFI64840.1"/>
    </source>
</evidence>
<dbReference type="Proteomes" id="UP000010087">
    <property type="component" value="Chromosome 1"/>
</dbReference>
<dbReference type="KEGG" id="bpz:BP1026B_I0169"/>
<sequence>MRKETRQAYEKYAAQIAKLNDTGDVSKKFAVEPTVQQRLETKMQESSEFLKRINVLPVTELEGEKLGLSVSGPIASRTDTTKAARQPIDPTALDSNRYRCEKTDYDTAIPYRKLDMWAKFADFQQRIRDVILNQGALDRIMIGWNGVKAAATTDRQANPLLQDVNIGWLQQYRERAAQRVLHEGAKQAGKVLVGKAGDYENLDALVMDIVSSMIDPWFQEDTGLVVICGRELLHDKYFPIVNATQAPTERLAADLIVSQKRIGNLPAVRVPFFPKRALMVTKLSNLSIYYQEGARRRTLKEVPERDRIENYESSNDAYVVEDFGCGCVAENIELAAA</sequence>
<dbReference type="PATRIC" id="fig|884204.3.peg.174"/>
<proteinExistence type="predicted"/>
<dbReference type="AlphaFoldDB" id="A0A0H3HE39"/>
<protein>
    <submittedName>
        <fullName evidence="1">Phage major capsid protein</fullName>
    </submittedName>
</protein>
<gene>
    <name evidence="1" type="ordered locus">BP1026B_I0169</name>
</gene>
<organism evidence="1 2">
    <name type="scientific">Burkholderia pseudomallei (strain 1026b)</name>
    <dbReference type="NCBI Taxonomy" id="884204"/>
    <lineage>
        <taxon>Bacteria</taxon>
        <taxon>Pseudomonadati</taxon>
        <taxon>Pseudomonadota</taxon>
        <taxon>Betaproteobacteria</taxon>
        <taxon>Burkholderiales</taxon>
        <taxon>Burkholderiaceae</taxon>
        <taxon>Burkholderia</taxon>
        <taxon>pseudomallei group</taxon>
    </lineage>
</organism>
<evidence type="ECO:0000313" key="2">
    <source>
        <dbReference type="Proteomes" id="UP000010087"/>
    </source>
</evidence>
<dbReference type="EMBL" id="CP002833">
    <property type="protein sequence ID" value="AFI64840.1"/>
    <property type="molecule type" value="Genomic_DNA"/>
</dbReference>
<dbReference type="InterPro" id="IPR006441">
    <property type="entry name" value="Phage_P2_GpN"/>
</dbReference>
<accession>A0A0H3HE39</accession>
<dbReference type="NCBIfam" id="TIGR01551">
    <property type="entry name" value="major_capsid_P2"/>
    <property type="match status" value="1"/>
</dbReference>
<name>A0A0H3HE39_BURP2</name>
<dbReference type="RefSeq" id="WP_004531048.1">
    <property type="nucleotide sequence ID" value="NC_017831.1"/>
</dbReference>
<dbReference type="Pfam" id="PF05125">
    <property type="entry name" value="Phage_cap_P2"/>
    <property type="match status" value="1"/>
</dbReference>